<keyword evidence="4" id="KW-1185">Reference proteome</keyword>
<name>A0AAN7V8P4_9COLE</name>
<dbReference type="SMART" id="SM00409">
    <property type="entry name" value="IG"/>
    <property type="match status" value="2"/>
</dbReference>
<evidence type="ECO:0000256" key="1">
    <source>
        <dbReference type="SAM" id="Phobius"/>
    </source>
</evidence>
<evidence type="ECO:0000259" key="2">
    <source>
        <dbReference type="PROSITE" id="PS50835"/>
    </source>
</evidence>
<sequence>MLVIYLLVLNCVVGLEYVPSSRVIEVNESKDYTFGLIENDNSTNITRCTYQSNTGLSGSFDVLKSDKRHAKIGKIGDLGAAKLCQITVSDADAQLPTVWGLKAFSNGKALEEVRFRVKFYYNVPLATVKAVAPRNGDFYQHLNTNLTFISCKLNIGPTEIDLDLNSKLGSKVGDMEIVSLGDGVCGFKCLNASAANDSWSLRAVDGIKRSYRADFKYLIRAIPSGDEIYVRNIVQVGMSHIIRCGDQYSQEFCYLFNPLNEFVPTTSKDCYYAIKTVSMQDLGVWRCQIGRSPSMVLLQYRIELLIGRQENSVQSWVKESKKYVTIGCKLFTNIKSDYCRMVSPRDEIFKLEPGGAFNRYLSMGTNFSQGICAMRIEKPLQESDKGQWRCEFDITSGSTGAFIFLATQKRRKYLKHKKLTTQIGQPLSVDCQVSYSSDYCYIKSPIGTVHSMIDDSESRLGRCSLQLEKATVADVGNWSCFFARETGLADEEITIEVRLSELLSAPVQVDVPSGQNANLICSSYGLPLKYCRFISPSSQAYYIKNVQNSNRIRYYGKGLEYGECGITIQEAKPSDSGKWMCATRLGGDYKQMEITASVVLYVAPAFLEDPKVAIGLGTAAVVLVISGAIGYFGVKRWKRRRARLVASDSIENSSQSGEIFSFGSPTVCYSHLQGEREEHVHQR</sequence>
<feature type="transmembrane region" description="Helical" evidence="1">
    <location>
        <begin position="612"/>
        <end position="634"/>
    </location>
</feature>
<feature type="domain" description="Ig-like" evidence="2">
    <location>
        <begin position="500"/>
        <end position="595"/>
    </location>
</feature>
<dbReference type="PROSITE" id="PS50835">
    <property type="entry name" value="IG_LIKE"/>
    <property type="match status" value="1"/>
</dbReference>
<dbReference type="InterPro" id="IPR036179">
    <property type="entry name" value="Ig-like_dom_sf"/>
</dbReference>
<keyword evidence="1" id="KW-1133">Transmembrane helix</keyword>
<gene>
    <name evidence="3" type="ORF">RI129_011312</name>
</gene>
<dbReference type="Gene3D" id="2.60.40.10">
    <property type="entry name" value="Immunoglobulins"/>
    <property type="match status" value="1"/>
</dbReference>
<evidence type="ECO:0000313" key="3">
    <source>
        <dbReference type="EMBL" id="KAK5640501.1"/>
    </source>
</evidence>
<protein>
    <recommendedName>
        <fullName evidence="2">Ig-like domain-containing protein</fullName>
    </recommendedName>
</protein>
<dbReference type="SUPFAM" id="SSF48726">
    <property type="entry name" value="Immunoglobulin"/>
    <property type="match status" value="1"/>
</dbReference>
<dbReference type="Proteomes" id="UP001329430">
    <property type="component" value="Chromosome 8"/>
</dbReference>
<evidence type="ECO:0000313" key="4">
    <source>
        <dbReference type="Proteomes" id="UP001329430"/>
    </source>
</evidence>
<dbReference type="InterPro" id="IPR013783">
    <property type="entry name" value="Ig-like_fold"/>
</dbReference>
<keyword evidence="1" id="KW-0812">Transmembrane</keyword>
<keyword evidence="1" id="KW-0472">Membrane</keyword>
<dbReference type="EMBL" id="JAVRBK010000008">
    <property type="protein sequence ID" value="KAK5640501.1"/>
    <property type="molecule type" value="Genomic_DNA"/>
</dbReference>
<proteinExistence type="predicted"/>
<dbReference type="InterPro" id="IPR007110">
    <property type="entry name" value="Ig-like_dom"/>
</dbReference>
<reference evidence="3 4" key="1">
    <citation type="journal article" date="2024" name="Insects">
        <title>An Improved Chromosome-Level Genome Assembly of the Firefly Pyrocoelia pectoralis.</title>
        <authorList>
            <person name="Fu X."/>
            <person name="Meyer-Rochow V.B."/>
            <person name="Ballantyne L."/>
            <person name="Zhu X."/>
        </authorList>
    </citation>
    <scope>NUCLEOTIDE SEQUENCE [LARGE SCALE GENOMIC DNA]</scope>
    <source>
        <strain evidence="3">XCY_ONT2</strain>
    </source>
</reference>
<dbReference type="AlphaFoldDB" id="A0AAN7V8P4"/>
<dbReference type="InterPro" id="IPR003599">
    <property type="entry name" value="Ig_sub"/>
</dbReference>
<comment type="caution">
    <text evidence="3">The sequence shown here is derived from an EMBL/GenBank/DDBJ whole genome shotgun (WGS) entry which is preliminary data.</text>
</comment>
<accession>A0AAN7V8P4</accession>
<organism evidence="3 4">
    <name type="scientific">Pyrocoelia pectoralis</name>
    <dbReference type="NCBI Taxonomy" id="417401"/>
    <lineage>
        <taxon>Eukaryota</taxon>
        <taxon>Metazoa</taxon>
        <taxon>Ecdysozoa</taxon>
        <taxon>Arthropoda</taxon>
        <taxon>Hexapoda</taxon>
        <taxon>Insecta</taxon>
        <taxon>Pterygota</taxon>
        <taxon>Neoptera</taxon>
        <taxon>Endopterygota</taxon>
        <taxon>Coleoptera</taxon>
        <taxon>Polyphaga</taxon>
        <taxon>Elateriformia</taxon>
        <taxon>Elateroidea</taxon>
        <taxon>Lampyridae</taxon>
        <taxon>Lampyrinae</taxon>
        <taxon>Pyrocoelia</taxon>
    </lineage>
</organism>